<dbReference type="PROSITE" id="PS00018">
    <property type="entry name" value="EF_HAND_1"/>
    <property type="match status" value="4"/>
</dbReference>
<dbReference type="Pfam" id="PF13499">
    <property type="entry name" value="EF-hand_7"/>
    <property type="match status" value="3"/>
</dbReference>
<dbReference type="Gene3D" id="1.10.238.10">
    <property type="entry name" value="EF-hand"/>
    <property type="match status" value="3"/>
</dbReference>
<evidence type="ECO:0000256" key="4">
    <source>
        <dbReference type="SAM" id="MobiDB-lite"/>
    </source>
</evidence>
<keyword evidence="1" id="KW-0479">Metal-binding</keyword>
<feature type="compositionally biased region" description="Polar residues" evidence="4">
    <location>
        <begin position="35"/>
        <end position="44"/>
    </location>
</feature>
<feature type="region of interest" description="Disordered" evidence="4">
    <location>
        <begin position="516"/>
        <end position="554"/>
    </location>
</feature>
<feature type="domain" description="EF-hand" evidence="5">
    <location>
        <begin position="456"/>
        <end position="491"/>
    </location>
</feature>
<accession>A0AAX4PD21</accession>
<dbReference type="SUPFAM" id="SSF47473">
    <property type="entry name" value="EF-hand"/>
    <property type="match status" value="2"/>
</dbReference>
<evidence type="ECO:0000313" key="6">
    <source>
        <dbReference type="EMBL" id="WZN64148.1"/>
    </source>
</evidence>
<evidence type="ECO:0000259" key="5">
    <source>
        <dbReference type="PROSITE" id="PS50222"/>
    </source>
</evidence>
<organism evidence="6 7">
    <name type="scientific">Chloropicon roscoffensis</name>
    <dbReference type="NCBI Taxonomy" id="1461544"/>
    <lineage>
        <taxon>Eukaryota</taxon>
        <taxon>Viridiplantae</taxon>
        <taxon>Chlorophyta</taxon>
        <taxon>Chloropicophyceae</taxon>
        <taxon>Chloropicales</taxon>
        <taxon>Chloropicaceae</taxon>
        <taxon>Chloropicon</taxon>
    </lineage>
</organism>
<dbReference type="InterPro" id="IPR011992">
    <property type="entry name" value="EF-hand-dom_pair"/>
</dbReference>
<evidence type="ECO:0000256" key="3">
    <source>
        <dbReference type="ARBA" id="ARBA00022837"/>
    </source>
</evidence>
<keyword evidence="2" id="KW-0677">Repeat</keyword>
<evidence type="ECO:0000256" key="1">
    <source>
        <dbReference type="ARBA" id="ARBA00022723"/>
    </source>
</evidence>
<dbReference type="AlphaFoldDB" id="A0AAX4PD21"/>
<dbReference type="InterPro" id="IPR002048">
    <property type="entry name" value="EF_hand_dom"/>
</dbReference>
<reference evidence="6 7" key="1">
    <citation type="submission" date="2024-03" db="EMBL/GenBank/DDBJ databases">
        <title>Complete genome sequence of the green alga Chloropicon roscoffensis RCC1871.</title>
        <authorList>
            <person name="Lemieux C."/>
            <person name="Pombert J.-F."/>
            <person name="Otis C."/>
            <person name="Turmel M."/>
        </authorList>
    </citation>
    <scope>NUCLEOTIDE SEQUENCE [LARGE SCALE GENOMIC DNA]</scope>
    <source>
        <strain evidence="6 7">RCC1871</strain>
    </source>
</reference>
<dbReference type="PANTHER" id="PTHR10891">
    <property type="entry name" value="EF-HAND CALCIUM-BINDING DOMAIN CONTAINING PROTEIN"/>
    <property type="match status" value="1"/>
</dbReference>
<dbReference type="Proteomes" id="UP001472866">
    <property type="component" value="Chromosome 09"/>
</dbReference>
<gene>
    <name evidence="6" type="ORF">HKI87_09g57020</name>
</gene>
<dbReference type="SMART" id="SM00054">
    <property type="entry name" value="EFh"/>
    <property type="match status" value="6"/>
</dbReference>
<dbReference type="InterPro" id="IPR039647">
    <property type="entry name" value="EF_hand_pair_protein_CML-like"/>
</dbReference>
<dbReference type="PROSITE" id="PS50222">
    <property type="entry name" value="EF_HAND_2"/>
    <property type="match status" value="5"/>
</dbReference>
<feature type="domain" description="EF-hand" evidence="5">
    <location>
        <begin position="162"/>
        <end position="197"/>
    </location>
</feature>
<feature type="region of interest" description="Disordered" evidence="4">
    <location>
        <begin position="28"/>
        <end position="145"/>
    </location>
</feature>
<dbReference type="GO" id="GO:0005509">
    <property type="term" value="F:calcium ion binding"/>
    <property type="evidence" value="ECO:0007669"/>
    <property type="project" value="InterPro"/>
</dbReference>
<keyword evidence="7" id="KW-1185">Reference proteome</keyword>
<feature type="domain" description="EF-hand" evidence="5">
    <location>
        <begin position="303"/>
        <end position="338"/>
    </location>
</feature>
<dbReference type="EMBL" id="CP151509">
    <property type="protein sequence ID" value="WZN64148.1"/>
    <property type="molecule type" value="Genomic_DNA"/>
</dbReference>
<feature type="compositionally biased region" description="Basic and acidic residues" evidence="4">
    <location>
        <begin position="89"/>
        <end position="101"/>
    </location>
</feature>
<feature type="domain" description="EF-hand" evidence="5">
    <location>
        <begin position="426"/>
        <end position="454"/>
    </location>
</feature>
<feature type="domain" description="EF-hand" evidence="5">
    <location>
        <begin position="339"/>
        <end position="374"/>
    </location>
</feature>
<sequence>MAPRAIPNRFGLVGGSEAFELEKESRHYAAGKSTGVGTFRNSNLAKLPTWRPRTASGSASPKWSGRGQGDENRRPYSARTRIHSTGASNRKDVAEREELAKMNRPMSANNLGRPKTSRPLSRPSTSSPSRPRSADLRRISQKSKSDRLLSDSIRLKITSLGPQISQIRQYLWDLDQNKSGKITYDELQKCLTRFSFGLKGNEMKRVARTLDVDGSGLVKYQNLFNFFDTEHPLGLSDVDQADDNICYAAPWHKVRGKYRGNPADKKDVSVPIWVAQGLKHEGTHEERASLRFLTNILKDKFMQLDSKLKKIFSKYDMNRNGKISRDEYIQGLHSLHLGIPDAYFNKLFDEVDVDKSGEIDYEEFVTSFDEGNWFNMKPQEEARMKVREVALPLVGESAKDCEPEPLPRSILELTEKLRNTPRTGVELFRKYDKNGDGYISRGELIEGLTSFAPGLCTVDEMQQMISRFDKNGDNYFSYAEFADYLHSSTIELHDSHSLERVRQERRDLFDLTPSRERSVRERKEEREAKERRKFGDRAKRPDGLAPPRYNGSDPFKKFGRFASRPEHANTFELIIPPTGFPGHLSTDKLYGESRGKWVQDMQQRDREEKRLQQQYKLKAKKKWSTLMQERVEKADKMAKGRDRANIDSIGLQYRRFMERARLYEYMNEEIQDSSACLFTKNVF</sequence>
<feature type="compositionally biased region" description="Basic and acidic residues" evidence="4">
    <location>
        <begin position="516"/>
        <end position="542"/>
    </location>
</feature>
<proteinExistence type="predicted"/>
<evidence type="ECO:0000256" key="2">
    <source>
        <dbReference type="ARBA" id="ARBA00022737"/>
    </source>
</evidence>
<feature type="compositionally biased region" description="Basic and acidic residues" evidence="4">
    <location>
        <begin position="132"/>
        <end position="145"/>
    </location>
</feature>
<name>A0AAX4PD21_9CHLO</name>
<feature type="compositionally biased region" description="Low complexity" evidence="4">
    <location>
        <begin position="113"/>
        <end position="131"/>
    </location>
</feature>
<dbReference type="InterPro" id="IPR018247">
    <property type="entry name" value="EF_Hand_1_Ca_BS"/>
</dbReference>
<protein>
    <submittedName>
        <fullName evidence="6">EF-hand domain-containing protein</fullName>
    </submittedName>
</protein>
<evidence type="ECO:0000313" key="7">
    <source>
        <dbReference type="Proteomes" id="UP001472866"/>
    </source>
</evidence>
<keyword evidence="3" id="KW-0106">Calcium</keyword>
<dbReference type="CDD" id="cd00051">
    <property type="entry name" value="EFh"/>
    <property type="match status" value="2"/>
</dbReference>